<accession>B0CF34</accession>
<dbReference type="AlphaFoldDB" id="B0CF34"/>
<keyword evidence="2" id="KW-1185">Reference proteome</keyword>
<gene>
    <name evidence="1" type="ordered locus">AM1_5600</name>
</gene>
<protein>
    <submittedName>
        <fullName evidence="1">Uncharacterized protein</fullName>
    </submittedName>
</protein>
<dbReference type="STRING" id="329726.AM1_5600"/>
<evidence type="ECO:0000313" key="1">
    <source>
        <dbReference type="EMBL" id="ABW30550.1"/>
    </source>
</evidence>
<dbReference type="Proteomes" id="UP000000268">
    <property type="component" value="Chromosome"/>
</dbReference>
<dbReference type="OrthoDB" id="569747at2"/>
<evidence type="ECO:0000313" key="2">
    <source>
        <dbReference type="Proteomes" id="UP000000268"/>
    </source>
</evidence>
<dbReference type="HOGENOM" id="CLU_810437_0_0_3"/>
<dbReference type="EMBL" id="CP000828">
    <property type="protein sequence ID" value="ABW30550.1"/>
    <property type="molecule type" value="Genomic_DNA"/>
</dbReference>
<proteinExistence type="predicted"/>
<sequence length="342" mass="37185">MRSQLSSLHNQAFLNSIFFLIPSPIMLRKLVAALAWIPLLATPGKLKAQVAKEAPSLVTFPDVGVAILQPSGFEKAESFYGFQQPSTGASVIVLAIPGPFSEVTQGFTKPVLSEKGMTLHSKELTEVKGQSGVKMYFSQQAHGQEFLKWAVLFGDTERTTMVVATAPKSHASKLRHSLQTVLQSVEPSQMAAAPLPFEIEASADLTQVQGVAMGNTALFTRNGTIPTATPNEPMFIVALSIGEVFAGNRKEYARRRLLETAQTEIESVQTTTPITIDGLEGYELTATGKDQKSQTPLMLYQVMLFPDEGGCILMTGMVGQEQAKRYLPQFKAMASTFSCNFK</sequence>
<organism evidence="1 2">
    <name type="scientific">Acaryochloris marina (strain MBIC 11017)</name>
    <dbReference type="NCBI Taxonomy" id="329726"/>
    <lineage>
        <taxon>Bacteria</taxon>
        <taxon>Bacillati</taxon>
        <taxon>Cyanobacteriota</taxon>
        <taxon>Cyanophyceae</taxon>
        <taxon>Acaryochloridales</taxon>
        <taxon>Acaryochloridaceae</taxon>
        <taxon>Acaryochloris</taxon>
    </lineage>
</organism>
<dbReference type="KEGG" id="amr:AM1_5600"/>
<dbReference type="Gene3D" id="3.40.1000.10">
    <property type="entry name" value="Mog1/PsbP, alpha/beta/alpha sandwich"/>
    <property type="match status" value="1"/>
</dbReference>
<name>B0CF34_ACAM1</name>
<dbReference type="eggNOG" id="ENOG502ZSG5">
    <property type="taxonomic scope" value="Bacteria"/>
</dbReference>
<reference evidence="1 2" key="1">
    <citation type="journal article" date="2008" name="Proc. Natl. Acad. Sci. U.S.A.">
        <title>Niche adaptation and genome expansion in the chlorophyll d-producing cyanobacterium Acaryochloris marina.</title>
        <authorList>
            <person name="Swingley W.D."/>
            <person name="Chen M."/>
            <person name="Cheung P.C."/>
            <person name="Conrad A.L."/>
            <person name="Dejesa L.C."/>
            <person name="Hao J."/>
            <person name="Honchak B.M."/>
            <person name="Karbach L.E."/>
            <person name="Kurdoglu A."/>
            <person name="Lahiri S."/>
            <person name="Mastrian S.D."/>
            <person name="Miyashita H."/>
            <person name="Page L."/>
            <person name="Ramakrishna P."/>
            <person name="Satoh S."/>
            <person name="Sattley W.M."/>
            <person name="Shimada Y."/>
            <person name="Taylor H.L."/>
            <person name="Tomo T."/>
            <person name="Tsuchiya T."/>
            <person name="Wang Z.T."/>
            <person name="Raymond J."/>
            <person name="Mimuro M."/>
            <person name="Blankenship R.E."/>
            <person name="Touchman J.W."/>
        </authorList>
    </citation>
    <scope>NUCLEOTIDE SEQUENCE [LARGE SCALE GENOMIC DNA]</scope>
    <source>
        <strain evidence="2">MBIC 11017</strain>
    </source>
</reference>